<dbReference type="EMBL" id="JAEVLS010000003">
    <property type="protein sequence ID" value="MBM0106415.1"/>
    <property type="molecule type" value="Genomic_DNA"/>
</dbReference>
<dbReference type="SUPFAM" id="SSF55729">
    <property type="entry name" value="Acyl-CoA N-acyltransferases (Nat)"/>
    <property type="match status" value="1"/>
</dbReference>
<protein>
    <submittedName>
        <fullName evidence="1">N-acetyltransferase</fullName>
    </submittedName>
</protein>
<organism evidence="1 2">
    <name type="scientific">Steroidobacter gossypii</name>
    <dbReference type="NCBI Taxonomy" id="2805490"/>
    <lineage>
        <taxon>Bacteria</taxon>
        <taxon>Pseudomonadati</taxon>
        <taxon>Pseudomonadota</taxon>
        <taxon>Gammaproteobacteria</taxon>
        <taxon>Steroidobacterales</taxon>
        <taxon>Steroidobacteraceae</taxon>
        <taxon>Steroidobacter</taxon>
    </lineage>
</organism>
<proteinExistence type="predicted"/>
<dbReference type="PANTHER" id="PTHR47017:SF1">
    <property type="entry name" value="ACYL-COA"/>
    <property type="match status" value="1"/>
</dbReference>
<sequence length="392" mass="45102">MAATLHARFIESIDRIPAAQWNALALGGNPFVRHEFLLALERAGCVGEAAGWSPQHLVLESDGRLVAAMPLYRKSHSWGEFVFDWSWARAYDQAGLRYYPKLVSMPPFTPATGPRLLLAPAAPPEARVRLSQELLTHARAERISSAHLLFLTDEDRVCLSDQAYLWRKDCQFHWHNRGYRTFDDFIATFRSDKRKKALRERRRVREGGVTYRTLTGAEMDARLWNIVFGFSAATFESHGHEHYLNVEFFRTVSQVMPEAIVIKLAEYQGNPIATAIFFRGDEVLYGRYWGAAANFHSLHFETCYYQGIEYCIEQGLQHFEPGTQGEHKVPRGFEPTATWSAHWIADARFRRAIDAYLNDERAAIDQYMLQVEQHVPFHRKRDGSEVDHAEPE</sequence>
<dbReference type="InterPro" id="IPR007434">
    <property type="entry name" value="FemAB-like"/>
</dbReference>
<dbReference type="Pfam" id="PF04339">
    <property type="entry name" value="FemAB_like"/>
    <property type="match status" value="1"/>
</dbReference>
<keyword evidence="2" id="KW-1185">Reference proteome</keyword>
<evidence type="ECO:0000313" key="2">
    <source>
        <dbReference type="Proteomes" id="UP000661077"/>
    </source>
</evidence>
<comment type="caution">
    <text evidence="1">The sequence shown here is derived from an EMBL/GenBank/DDBJ whole genome shotgun (WGS) entry which is preliminary data.</text>
</comment>
<evidence type="ECO:0000313" key="1">
    <source>
        <dbReference type="EMBL" id="MBM0106415.1"/>
    </source>
</evidence>
<dbReference type="PANTHER" id="PTHR47017">
    <property type="entry name" value="ACYL-COA"/>
    <property type="match status" value="1"/>
</dbReference>
<dbReference type="Proteomes" id="UP000661077">
    <property type="component" value="Unassembled WGS sequence"/>
</dbReference>
<name>A0ABS1WZK8_9GAMM</name>
<dbReference type="InterPro" id="IPR016181">
    <property type="entry name" value="Acyl_CoA_acyltransferase"/>
</dbReference>
<reference evidence="1 2" key="1">
    <citation type="journal article" date="2021" name="Int. J. Syst. Evol. Microbiol.">
        <title>Steroidobacter gossypii sp. nov., isolated from soil of cotton cropping field.</title>
        <authorList>
            <person name="Huang R."/>
            <person name="Yang S."/>
            <person name="Zhen C."/>
            <person name="Liu W."/>
        </authorList>
    </citation>
    <scope>NUCLEOTIDE SEQUENCE [LARGE SCALE GENOMIC DNA]</scope>
    <source>
        <strain evidence="1 2">S1-65</strain>
    </source>
</reference>
<accession>A0ABS1WZK8</accession>
<dbReference type="RefSeq" id="WP_203168519.1">
    <property type="nucleotide sequence ID" value="NZ_JAEVLS010000003.1"/>
</dbReference>
<gene>
    <name evidence="1" type="ORF">JM946_16910</name>
</gene>
<dbReference type="Gene3D" id="3.40.630.30">
    <property type="match status" value="1"/>
</dbReference>